<dbReference type="EMBL" id="JAUBDI010000006">
    <property type="protein sequence ID" value="MDW0113270.1"/>
    <property type="molecule type" value="Genomic_DNA"/>
</dbReference>
<dbReference type="Gene3D" id="3.40.960.10">
    <property type="entry name" value="VSR Endonuclease"/>
    <property type="match status" value="1"/>
</dbReference>
<keyword evidence="8" id="KW-1185">Reference proteome</keyword>
<gene>
    <name evidence="7" type="ORF">QT711_08720</name>
</gene>
<dbReference type="Proteomes" id="UP001282284">
    <property type="component" value="Unassembled WGS sequence"/>
</dbReference>
<accession>A0ABU4G8I2</accession>
<evidence type="ECO:0000313" key="7">
    <source>
        <dbReference type="EMBL" id="MDW0113270.1"/>
    </source>
</evidence>
<dbReference type="GO" id="GO:0004519">
    <property type="term" value="F:endonuclease activity"/>
    <property type="evidence" value="ECO:0007669"/>
    <property type="project" value="UniProtKB-KW"/>
</dbReference>
<keyword evidence="1 6" id="KW-0540">Nuclease</keyword>
<evidence type="ECO:0000256" key="5">
    <source>
        <dbReference type="ARBA" id="ARBA00023204"/>
    </source>
</evidence>
<evidence type="ECO:0000256" key="4">
    <source>
        <dbReference type="ARBA" id="ARBA00022801"/>
    </source>
</evidence>
<dbReference type="PIRSF" id="PIRSF018267">
    <property type="entry name" value="VSR_endonuc"/>
    <property type="match status" value="1"/>
</dbReference>
<dbReference type="CDD" id="cd00221">
    <property type="entry name" value="Vsr"/>
    <property type="match status" value="1"/>
</dbReference>
<dbReference type="SUPFAM" id="SSF52980">
    <property type="entry name" value="Restriction endonuclease-like"/>
    <property type="match status" value="1"/>
</dbReference>
<dbReference type="InterPro" id="IPR004603">
    <property type="entry name" value="DNA_mismatch_endonuc_vsr"/>
</dbReference>
<dbReference type="NCBIfam" id="TIGR00632">
    <property type="entry name" value="vsr"/>
    <property type="match status" value="1"/>
</dbReference>
<keyword evidence="5 6" id="KW-0234">DNA repair</keyword>
<proteinExistence type="inferred from homology"/>
<dbReference type="RefSeq" id="WP_317943495.1">
    <property type="nucleotide sequence ID" value="NZ_JAUBDI010000006.1"/>
</dbReference>
<comment type="caution">
    <text evidence="7">The sequence shown here is derived from an EMBL/GenBank/DDBJ whole genome shotgun (WGS) entry which is preliminary data.</text>
</comment>
<dbReference type="InterPro" id="IPR011335">
    <property type="entry name" value="Restrct_endonuc-II-like"/>
</dbReference>
<comment type="function">
    <text evidence="6">May nick specific sequences that contain T:G mispairs resulting from m5C-deamination.</text>
</comment>
<dbReference type="EC" id="3.1.-.-" evidence="6"/>
<organism evidence="7 8">
    <name type="scientific">Sporosarcina saromensis</name>
    <dbReference type="NCBI Taxonomy" id="359365"/>
    <lineage>
        <taxon>Bacteria</taxon>
        <taxon>Bacillati</taxon>
        <taxon>Bacillota</taxon>
        <taxon>Bacilli</taxon>
        <taxon>Bacillales</taxon>
        <taxon>Caryophanaceae</taxon>
        <taxon>Sporosarcina</taxon>
    </lineage>
</organism>
<protein>
    <recommendedName>
        <fullName evidence="6">Very short patch repair endonuclease</fullName>
        <ecNumber evidence="6">3.1.-.-</ecNumber>
    </recommendedName>
</protein>
<comment type="similarity">
    <text evidence="6">Belongs to the vsr family.</text>
</comment>
<keyword evidence="2 6" id="KW-0255">Endonuclease</keyword>
<keyword evidence="4 6" id="KW-0378">Hydrolase</keyword>
<evidence type="ECO:0000256" key="1">
    <source>
        <dbReference type="ARBA" id="ARBA00022722"/>
    </source>
</evidence>
<dbReference type="Pfam" id="PF03852">
    <property type="entry name" value="Vsr"/>
    <property type="match status" value="1"/>
</dbReference>
<reference evidence="7 8" key="1">
    <citation type="submission" date="2023-06" db="EMBL/GenBank/DDBJ databases">
        <title>Sporosarcina sp. nov., isolated from Korean traditional fermented seafood 'Jeotgal'.</title>
        <authorList>
            <person name="Yang A.I."/>
            <person name="Shin N.-R."/>
        </authorList>
    </citation>
    <scope>NUCLEOTIDE SEQUENCE [LARGE SCALE GENOMIC DNA]</scope>
    <source>
        <strain evidence="7 8">KCTC13119</strain>
    </source>
</reference>
<sequence>MADIMSKEQRSKTMSKIKAKSKLEDMFASALWRKGLRFRRNVRSLKGTPDIAIKKYKIVIFVDSCFWHVCPEHFKRPKSNEEFWDKKFKRNVERDSEISDYYSSMNWHVKRVWEHEIRGNIDKAVQNTMEFINAVKSQENNSI</sequence>
<name>A0ABU4G8I2_9BACL</name>
<evidence type="ECO:0000256" key="2">
    <source>
        <dbReference type="ARBA" id="ARBA00022759"/>
    </source>
</evidence>
<evidence type="ECO:0000256" key="6">
    <source>
        <dbReference type="PIRNR" id="PIRNR018267"/>
    </source>
</evidence>
<keyword evidence="3 6" id="KW-0227">DNA damage</keyword>
<evidence type="ECO:0000256" key="3">
    <source>
        <dbReference type="ARBA" id="ARBA00022763"/>
    </source>
</evidence>
<evidence type="ECO:0000313" key="8">
    <source>
        <dbReference type="Proteomes" id="UP001282284"/>
    </source>
</evidence>